<proteinExistence type="predicted"/>
<gene>
    <name evidence="2" type="ORF">E1212_15435</name>
</gene>
<dbReference type="SUPFAM" id="SSF55424">
    <property type="entry name" value="FAD/NAD-linked reductases, dimerisation (C-terminal) domain"/>
    <property type="match status" value="1"/>
</dbReference>
<comment type="caution">
    <text evidence="2">The sequence shown here is derived from an EMBL/GenBank/DDBJ whole genome shotgun (WGS) entry which is preliminary data.</text>
</comment>
<keyword evidence="3" id="KW-1185">Reference proteome</keyword>
<dbReference type="EMBL" id="SMKL01000032">
    <property type="protein sequence ID" value="TDC50287.1"/>
    <property type="molecule type" value="Genomic_DNA"/>
</dbReference>
<evidence type="ECO:0000313" key="3">
    <source>
        <dbReference type="Proteomes" id="UP000295621"/>
    </source>
</evidence>
<dbReference type="Pfam" id="PF02852">
    <property type="entry name" value="Pyr_redox_dim"/>
    <property type="match status" value="1"/>
</dbReference>
<organism evidence="2 3">
    <name type="scientific">Jiangella ureilytica</name>
    <dbReference type="NCBI Taxonomy" id="2530374"/>
    <lineage>
        <taxon>Bacteria</taxon>
        <taxon>Bacillati</taxon>
        <taxon>Actinomycetota</taxon>
        <taxon>Actinomycetes</taxon>
        <taxon>Jiangellales</taxon>
        <taxon>Jiangellaceae</taxon>
        <taxon>Jiangella</taxon>
    </lineage>
</organism>
<reference evidence="2 3" key="1">
    <citation type="submission" date="2019-02" db="EMBL/GenBank/DDBJ databases">
        <title>Draft genome sequences of novel Actinobacteria.</title>
        <authorList>
            <person name="Sahin N."/>
            <person name="Ay H."/>
            <person name="Saygin H."/>
        </authorList>
    </citation>
    <scope>NUCLEOTIDE SEQUENCE [LARGE SCALE GENOMIC DNA]</scope>
    <source>
        <strain evidence="2 3">KC603</strain>
    </source>
</reference>
<dbReference type="InterPro" id="IPR004099">
    <property type="entry name" value="Pyr_nucl-diS_OxRdtase_dimer"/>
</dbReference>
<dbReference type="Proteomes" id="UP000295621">
    <property type="component" value="Unassembled WGS sequence"/>
</dbReference>
<dbReference type="Gene3D" id="3.30.390.30">
    <property type="match status" value="1"/>
</dbReference>
<dbReference type="OrthoDB" id="4678789at2"/>
<feature type="domain" description="Pyridine nucleotide-disulphide oxidoreductase dimerisation" evidence="1">
    <location>
        <begin position="6"/>
        <end position="66"/>
    </location>
</feature>
<evidence type="ECO:0000313" key="2">
    <source>
        <dbReference type="EMBL" id="TDC50287.1"/>
    </source>
</evidence>
<dbReference type="InterPro" id="IPR016156">
    <property type="entry name" value="FAD/NAD-linked_Rdtase_dimer_sf"/>
</dbReference>
<accession>A0A4R4RL21</accession>
<sequence length="91" mass="9460">MHADGYTGRAELVADEDRGVVVGATVVGQDVAELLHAATLAIVGEVTIDRLWHAGPAYPAVSEIWPRLLETYGRIAGPAAVATAEAHLTAS</sequence>
<evidence type="ECO:0000259" key="1">
    <source>
        <dbReference type="Pfam" id="PF02852"/>
    </source>
</evidence>
<dbReference type="AlphaFoldDB" id="A0A4R4RL21"/>
<name>A0A4R4RL21_9ACTN</name>
<protein>
    <recommendedName>
        <fullName evidence="1">Pyridine nucleotide-disulphide oxidoreductase dimerisation domain-containing protein</fullName>
    </recommendedName>
</protein>